<evidence type="ECO:0000313" key="3">
    <source>
        <dbReference type="Proteomes" id="UP000434172"/>
    </source>
</evidence>
<name>A0A8H3VWN0_9PEZI</name>
<sequence>LDFYSSLVINLVFILRILLAYLYCELLVKSKTDHFSL</sequence>
<dbReference type="EMBL" id="WOWK01000200">
    <property type="protein sequence ID" value="KAF0315494.1"/>
    <property type="molecule type" value="Genomic_DNA"/>
</dbReference>
<feature type="transmembrane region" description="Helical" evidence="1">
    <location>
        <begin position="6"/>
        <end position="28"/>
    </location>
</feature>
<keyword evidence="1" id="KW-0472">Membrane</keyword>
<evidence type="ECO:0000256" key="1">
    <source>
        <dbReference type="SAM" id="Phobius"/>
    </source>
</evidence>
<keyword evidence="1" id="KW-0812">Transmembrane</keyword>
<keyword evidence="3" id="KW-1185">Reference proteome</keyword>
<dbReference type="Proteomes" id="UP000434172">
    <property type="component" value="Unassembled WGS sequence"/>
</dbReference>
<keyword evidence="1" id="KW-1133">Transmembrane helix</keyword>
<dbReference type="AlphaFoldDB" id="A0A8H3VWN0"/>
<evidence type="ECO:0000313" key="2">
    <source>
        <dbReference type="EMBL" id="KAF0315494.1"/>
    </source>
</evidence>
<organism evidence="2 3">
    <name type="scientific">Colletotrichum asianum</name>
    <dbReference type="NCBI Taxonomy" id="702518"/>
    <lineage>
        <taxon>Eukaryota</taxon>
        <taxon>Fungi</taxon>
        <taxon>Dikarya</taxon>
        <taxon>Ascomycota</taxon>
        <taxon>Pezizomycotina</taxon>
        <taxon>Sordariomycetes</taxon>
        <taxon>Hypocreomycetidae</taxon>
        <taxon>Glomerellales</taxon>
        <taxon>Glomerellaceae</taxon>
        <taxon>Colletotrichum</taxon>
        <taxon>Colletotrichum gloeosporioides species complex</taxon>
    </lineage>
</organism>
<accession>A0A8H3VWN0</accession>
<comment type="caution">
    <text evidence="2">The sequence shown here is derived from an EMBL/GenBank/DDBJ whole genome shotgun (WGS) entry which is preliminary data.</text>
</comment>
<gene>
    <name evidence="2" type="ORF">GQ607_017249</name>
</gene>
<protein>
    <submittedName>
        <fullName evidence="2">Uncharacterized protein</fullName>
    </submittedName>
</protein>
<proteinExistence type="predicted"/>
<reference evidence="2 3" key="1">
    <citation type="submission" date="2019-12" db="EMBL/GenBank/DDBJ databases">
        <title>A genome sequence resource for the geographically widespread anthracnose pathogen Colletotrichum asianum.</title>
        <authorList>
            <person name="Meng Y."/>
        </authorList>
    </citation>
    <scope>NUCLEOTIDE SEQUENCE [LARGE SCALE GENOMIC DNA]</scope>
    <source>
        <strain evidence="2 3">ICMP 18580</strain>
    </source>
</reference>
<feature type="non-terminal residue" evidence="2">
    <location>
        <position position="1"/>
    </location>
</feature>